<dbReference type="Proteomes" id="UP001152799">
    <property type="component" value="Chromosome 3"/>
</dbReference>
<evidence type="ECO:0000259" key="14">
    <source>
        <dbReference type="SMART" id="SM00650"/>
    </source>
</evidence>
<feature type="binding site" evidence="11">
    <location>
        <position position="198"/>
    </location>
    <ligand>
        <name>S-adenosyl-L-methionine</name>
        <dbReference type="ChEBI" id="CHEBI:59789"/>
    </ligand>
</feature>
<feature type="transmembrane region" description="Helical" evidence="13">
    <location>
        <begin position="43"/>
        <end position="60"/>
    </location>
</feature>
<keyword evidence="2 12" id="KW-0698">rRNA processing</keyword>
<dbReference type="InterPro" id="IPR023165">
    <property type="entry name" value="rRNA_Ade_diMease-like_C"/>
</dbReference>
<organism evidence="15 16">
    <name type="scientific">Ceutorhynchus assimilis</name>
    <name type="common">cabbage seed weevil</name>
    <dbReference type="NCBI Taxonomy" id="467358"/>
    <lineage>
        <taxon>Eukaryota</taxon>
        <taxon>Metazoa</taxon>
        <taxon>Ecdysozoa</taxon>
        <taxon>Arthropoda</taxon>
        <taxon>Hexapoda</taxon>
        <taxon>Insecta</taxon>
        <taxon>Pterygota</taxon>
        <taxon>Neoptera</taxon>
        <taxon>Endopterygota</taxon>
        <taxon>Coleoptera</taxon>
        <taxon>Polyphaga</taxon>
        <taxon>Cucujiformia</taxon>
        <taxon>Curculionidae</taxon>
        <taxon>Ceutorhynchinae</taxon>
        <taxon>Ceutorhynchus</taxon>
    </lineage>
</organism>
<feature type="binding site" evidence="11">
    <location>
        <position position="118"/>
    </location>
    <ligand>
        <name>S-adenosyl-L-methionine</name>
        <dbReference type="ChEBI" id="CHEBI:59789"/>
    </ligand>
</feature>
<feature type="binding site" evidence="11">
    <location>
        <position position="93"/>
    </location>
    <ligand>
        <name>S-adenosyl-L-methionine</name>
        <dbReference type="ChEBI" id="CHEBI:59789"/>
    </ligand>
</feature>
<evidence type="ECO:0000256" key="5">
    <source>
        <dbReference type="ARBA" id="ARBA00022691"/>
    </source>
</evidence>
<dbReference type="PANTHER" id="PTHR11727:SF17">
    <property type="entry name" value="DIMETHYLADENOSINE TRANSFERASE 1, MITOCHONDRIAL"/>
    <property type="match status" value="1"/>
</dbReference>
<evidence type="ECO:0000256" key="10">
    <source>
        <dbReference type="ARBA" id="ARBA00023163"/>
    </source>
</evidence>
<dbReference type="InterPro" id="IPR020598">
    <property type="entry name" value="rRNA_Ade_methylase_Trfase_N"/>
</dbReference>
<keyword evidence="16" id="KW-1185">Reference proteome</keyword>
<dbReference type="InterPro" id="IPR001737">
    <property type="entry name" value="KsgA/Erm"/>
</dbReference>
<keyword evidence="5 11" id="KW-0949">S-adenosyl-L-methionine</keyword>
<evidence type="ECO:0000256" key="9">
    <source>
        <dbReference type="ARBA" id="ARBA00023128"/>
    </source>
</evidence>
<evidence type="ECO:0000256" key="7">
    <source>
        <dbReference type="ARBA" id="ARBA00022946"/>
    </source>
</evidence>
<comment type="similarity">
    <text evidence="11 12">Belongs to the class I-like SAM-binding methyltransferase superfamily. rRNA adenine N(6)-methyltransferase family.</text>
</comment>
<evidence type="ECO:0000256" key="4">
    <source>
        <dbReference type="ARBA" id="ARBA00022679"/>
    </source>
</evidence>
<dbReference type="EC" id="2.1.1.-" evidence="12"/>
<dbReference type="Gene3D" id="3.40.50.150">
    <property type="entry name" value="Vaccinia Virus protein VP39"/>
    <property type="match status" value="1"/>
</dbReference>
<dbReference type="SMART" id="SM00650">
    <property type="entry name" value="rADc"/>
    <property type="match status" value="1"/>
</dbReference>
<evidence type="ECO:0000256" key="1">
    <source>
        <dbReference type="ARBA" id="ARBA00004173"/>
    </source>
</evidence>
<evidence type="ECO:0000256" key="3">
    <source>
        <dbReference type="ARBA" id="ARBA00022603"/>
    </source>
</evidence>
<evidence type="ECO:0000256" key="6">
    <source>
        <dbReference type="ARBA" id="ARBA00022884"/>
    </source>
</evidence>
<gene>
    <name evidence="15" type="ORF">CEUTPL_LOCUS7501</name>
</gene>
<keyword evidence="9" id="KW-0496">Mitochondrion</keyword>
<dbReference type="Pfam" id="PF09813">
    <property type="entry name" value="Coa3_cc"/>
    <property type="match status" value="1"/>
</dbReference>
<evidence type="ECO:0000256" key="13">
    <source>
        <dbReference type="SAM" id="Phobius"/>
    </source>
</evidence>
<dbReference type="NCBIfam" id="TIGR00755">
    <property type="entry name" value="ksgA"/>
    <property type="match status" value="1"/>
</dbReference>
<accession>A0A9N9MNS3</accession>
<dbReference type="PROSITE" id="PS51689">
    <property type="entry name" value="SAM_RNA_A_N6_MT"/>
    <property type="match status" value="1"/>
</dbReference>
<keyword evidence="3 11" id="KW-0489">Methyltransferase</keyword>
<dbReference type="InterPro" id="IPR029063">
    <property type="entry name" value="SAM-dependent_MTases_sf"/>
</dbReference>
<feature type="domain" description="Ribosomal RNA adenine methylase transferase N-terminal" evidence="14">
    <location>
        <begin position="98"/>
        <end position="291"/>
    </location>
</feature>
<reference evidence="15" key="1">
    <citation type="submission" date="2022-01" db="EMBL/GenBank/DDBJ databases">
        <authorList>
            <person name="King R."/>
        </authorList>
    </citation>
    <scope>NUCLEOTIDE SEQUENCE</scope>
</reference>
<dbReference type="GO" id="GO:0005759">
    <property type="term" value="C:mitochondrial matrix"/>
    <property type="evidence" value="ECO:0007669"/>
    <property type="project" value="TreeGrafter"/>
</dbReference>
<protein>
    <recommendedName>
        <fullName evidence="12">rRNA adenine N(6)-methyltransferase</fullName>
        <ecNumber evidence="12">2.1.1.-</ecNumber>
    </recommendedName>
</protein>
<dbReference type="GO" id="GO:0034246">
    <property type="term" value="F:mitochondrial transcription factor activity"/>
    <property type="evidence" value="ECO:0007669"/>
    <property type="project" value="TreeGrafter"/>
</dbReference>
<dbReference type="Pfam" id="PF00398">
    <property type="entry name" value="RrnaAD"/>
    <property type="match status" value="1"/>
</dbReference>
<keyword evidence="4 11" id="KW-0808">Transferase</keyword>
<dbReference type="Gene3D" id="1.10.8.100">
    <property type="entry name" value="Ribosomal RNA adenine dimethylase-like, domain 2"/>
    <property type="match status" value="1"/>
</dbReference>
<keyword evidence="13" id="KW-0812">Transmembrane</keyword>
<dbReference type="InterPro" id="IPR011530">
    <property type="entry name" value="rRNA_adenine_dimethylase"/>
</dbReference>
<dbReference type="PANTHER" id="PTHR11727">
    <property type="entry name" value="DIMETHYLADENOSINE TRANSFERASE"/>
    <property type="match status" value="1"/>
</dbReference>
<dbReference type="AlphaFoldDB" id="A0A9N9MNS3"/>
<dbReference type="GO" id="GO:0000179">
    <property type="term" value="F:rRNA (adenine-N6,N6-)-dimethyltransferase activity"/>
    <property type="evidence" value="ECO:0007669"/>
    <property type="project" value="UniProtKB-UniRule"/>
</dbReference>
<feature type="binding site" evidence="11">
    <location>
        <position position="168"/>
    </location>
    <ligand>
        <name>S-adenosyl-L-methionine</name>
        <dbReference type="ChEBI" id="CHEBI:59789"/>
    </ligand>
</feature>
<dbReference type="GO" id="GO:0006391">
    <property type="term" value="P:transcription initiation at mitochondrial promoter"/>
    <property type="evidence" value="ECO:0007669"/>
    <property type="project" value="TreeGrafter"/>
</dbReference>
<proteinExistence type="inferred from homology"/>
<feature type="binding site" evidence="11">
    <location>
        <position position="140"/>
    </location>
    <ligand>
        <name>S-adenosyl-L-methionine</name>
        <dbReference type="ChEBI" id="CHEBI:59789"/>
    </ligand>
</feature>
<keyword evidence="6 11" id="KW-0694">RNA-binding</keyword>
<comment type="subcellular location">
    <subcellularLocation>
        <location evidence="1">Mitochondrion</location>
    </subcellularLocation>
</comment>
<evidence type="ECO:0000313" key="15">
    <source>
        <dbReference type="EMBL" id="CAG9766932.1"/>
    </source>
</evidence>
<dbReference type="OrthoDB" id="16079at2759"/>
<sequence length="400" mass="46212">MSDRMPKVDLSKLNTSDREFMQRINRENLERVANLKRIRRNNLITAGILGGIVIGIYSYTIHAVKQETFLDDFEEPAKITKLKAIKQLSQNFLMDERITDKIVRAAGNIANHHVCEVGPGPGSITRSIIKMQPHKLIVVEKDPRFLPSLELLQEACKSYTNLHIEIGDILTYNMEKGFEGAQKFDWTYTPPPIHLIGNLPFSVSTHLIIKWLEFISQRASAWSYGRTPMTLTFQKEVGERMVAQINSKQRCRLSVICQLWCNVQYKFTIPGSAFVPKPDVDVAVVTLVPLKTPLIDAPFAMVEKVIRTIFNTRQKYCQRGVEKLFPEPVREELTQKLLILSEINPTTRPFQLSNEDFVRIIYSYKLLCDDYPKIIDYNYRMPKVDRDEYFRQFEDSLGTC</sequence>
<evidence type="ECO:0000256" key="8">
    <source>
        <dbReference type="ARBA" id="ARBA00023015"/>
    </source>
</evidence>
<dbReference type="GO" id="GO:0003723">
    <property type="term" value="F:RNA binding"/>
    <property type="evidence" value="ECO:0007669"/>
    <property type="project" value="UniProtKB-UniRule"/>
</dbReference>
<evidence type="ECO:0000313" key="16">
    <source>
        <dbReference type="Proteomes" id="UP001152799"/>
    </source>
</evidence>
<evidence type="ECO:0000256" key="2">
    <source>
        <dbReference type="ARBA" id="ARBA00022552"/>
    </source>
</evidence>
<evidence type="ECO:0000256" key="11">
    <source>
        <dbReference type="PROSITE-ProRule" id="PRU01026"/>
    </source>
</evidence>
<keyword evidence="8" id="KW-0805">Transcription regulation</keyword>
<name>A0A9N9MNS3_9CUCU</name>
<evidence type="ECO:0000256" key="12">
    <source>
        <dbReference type="RuleBase" id="RU362106"/>
    </source>
</evidence>
<feature type="binding site" evidence="11">
    <location>
        <position position="91"/>
    </location>
    <ligand>
        <name>S-adenosyl-L-methionine</name>
        <dbReference type="ChEBI" id="CHEBI:59789"/>
    </ligand>
</feature>
<keyword evidence="13" id="KW-0472">Membrane</keyword>
<keyword evidence="7" id="KW-0809">Transit peptide</keyword>
<dbReference type="FunFam" id="3.40.50.150:FF:000109">
    <property type="entry name" value="rRNA adenine N(6)-methyltransferase"/>
    <property type="match status" value="1"/>
</dbReference>
<keyword evidence="10" id="KW-0804">Transcription</keyword>
<dbReference type="SUPFAM" id="SSF53335">
    <property type="entry name" value="S-adenosyl-L-methionine-dependent methyltransferases"/>
    <property type="match status" value="1"/>
</dbReference>
<dbReference type="FunFam" id="1.10.8.100:FF:000006">
    <property type="entry name" value="rRNA adenine N(6)-methyltransferase"/>
    <property type="match status" value="1"/>
</dbReference>
<dbReference type="InterPro" id="IPR018628">
    <property type="entry name" value="Coa3_CC"/>
</dbReference>
<dbReference type="EMBL" id="OU892279">
    <property type="protein sequence ID" value="CAG9766932.1"/>
    <property type="molecule type" value="Genomic_DNA"/>
</dbReference>
<keyword evidence="13" id="KW-1133">Transmembrane helix</keyword>